<organism evidence="1 2">
    <name type="scientific">Suillus plorans</name>
    <dbReference type="NCBI Taxonomy" id="116603"/>
    <lineage>
        <taxon>Eukaryota</taxon>
        <taxon>Fungi</taxon>
        <taxon>Dikarya</taxon>
        <taxon>Basidiomycota</taxon>
        <taxon>Agaricomycotina</taxon>
        <taxon>Agaricomycetes</taxon>
        <taxon>Agaricomycetidae</taxon>
        <taxon>Boletales</taxon>
        <taxon>Suillineae</taxon>
        <taxon>Suillaceae</taxon>
        <taxon>Suillus</taxon>
    </lineage>
</organism>
<proteinExistence type="predicted"/>
<accession>A0A9P7DHV7</accession>
<gene>
    <name evidence="1" type="ORF">HD556DRAFT_1308756</name>
</gene>
<dbReference type="RefSeq" id="XP_041159786.1">
    <property type="nucleotide sequence ID" value="XM_041300190.1"/>
</dbReference>
<reference evidence="1" key="1">
    <citation type="journal article" date="2020" name="New Phytol.">
        <title>Comparative genomics reveals dynamic genome evolution in host specialist ectomycorrhizal fungi.</title>
        <authorList>
            <person name="Lofgren L.A."/>
            <person name="Nguyen N.H."/>
            <person name="Vilgalys R."/>
            <person name="Ruytinx J."/>
            <person name="Liao H.L."/>
            <person name="Branco S."/>
            <person name="Kuo A."/>
            <person name="LaButti K."/>
            <person name="Lipzen A."/>
            <person name="Andreopoulos W."/>
            <person name="Pangilinan J."/>
            <person name="Riley R."/>
            <person name="Hundley H."/>
            <person name="Na H."/>
            <person name="Barry K."/>
            <person name="Grigoriev I.V."/>
            <person name="Stajich J.E."/>
            <person name="Kennedy P.G."/>
        </authorList>
    </citation>
    <scope>NUCLEOTIDE SEQUENCE</scope>
    <source>
        <strain evidence="1">S12</strain>
    </source>
</reference>
<dbReference type="Proteomes" id="UP000719766">
    <property type="component" value="Unassembled WGS sequence"/>
</dbReference>
<comment type="caution">
    <text evidence="1">The sequence shown here is derived from an EMBL/GenBank/DDBJ whole genome shotgun (WGS) entry which is preliminary data.</text>
</comment>
<dbReference type="AlphaFoldDB" id="A0A9P7DHV7"/>
<evidence type="ECO:0000313" key="2">
    <source>
        <dbReference type="Proteomes" id="UP000719766"/>
    </source>
</evidence>
<dbReference type="EMBL" id="JABBWE010000031">
    <property type="protein sequence ID" value="KAG1793330.1"/>
    <property type="molecule type" value="Genomic_DNA"/>
</dbReference>
<protein>
    <submittedName>
        <fullName evidence="1">Uncharacterized protein</fullName>
    </submittedName>
</protein>
<dbReference type="GeneID" id="64593954"/>
<sequence length="243" mass="27736">MQYPDETIDISQLTMKEFVGHSRHLFTQMQDDQTEVDFICFVLAARVGPLAGEELDQYQNQGAEVEVPTHKMPNMPLGKVQRSTTARLQNGRSVAELCLLQQWARPAGTDGNCVAECIAYMPVRSTDIAMLDFRHRASSGCFKFTIWRGRQMISYKAKFVKNSQAQLIITQFYNGQIERTIDRGFANEESKYRASHIVAMESLAFKSAVEELDRENSPHRMTIMEPTREDERAYHQTAVCEAN</sequence>
<keyword evidence="2" id="KW-1185">Reference proteome</keyword>
<evidence type="ECO:0000313" key="1">
    <source>
        <dbReference type="EMBL" id="KAG1793330.1"/>
    </source>
</evidence>
<name>A0A9P7DHV7_9AGAM</name>